<organism evidence="7 8">
    <name type="scientific">Eutrema salsugineum</name>
    <name type="common">Saltwater cress</name>
    <name type="synonym">Sisymbrium salsugineum</name>
    <dbReference type="NCBI Taxonomy" id="72664"/>
    <lineage>
        <taxon>Eukaryota</taxon>
        <taxon>Viridiplantae</taxon>
        <taxon>Streptophyta</taxon>
        <taxon>Embryophyta</taxon>
        <taxon>Tracheophyta</taxon>
        <taxon>Spermatophyta</taxon>
        <taxon>Magnoliopsida</taxon>
        <taxon>eudicotyledons</taxon>
        <taxon>Gunneridae</taxon>
        <taxon>Pentapetalae</taxon>
        <taxon>rosids</taxon>
        <taxon>malvids</taxon>
        <taxon>Brassicales</taxon>
        <taxon>Brassicaceae</taxon>
        <taxon>Eutremeae</taxon>
        <taxon>Eutrema</taxon>
    </lineage>
</organism>
<dbReference type="AlphaFoldDB" id="V4L0F4"/>
<reference evidence="7 8" key="1">
    <citation type="journal article" date="2013" name="Front. Plant Sci.">
        <title>The Reference Genome of the Halophytic Plant Eutrema salsugineum.</title>
        <authorList>
            <person name="Yang R."/>
            <person name="Jarvis D.E."/>
            <person name="Chen H."/>
            <person name="Beilstein M.A."/>
            <person name="Grimwood J."/>
            <person name="Jenkins J."/>
            <person name="Shu S."/>
            <person name="Prochnik S."/>
            <person name="Xin M."/>
            <person name="Ma C."/>
            <person name="Schmutz J."/>
            <person name="Wing R.A."/>
            <person name="Mitchell-Olds T."/>
            <person name="Schumaker K.S."/>
            <person name="Wang X."/>
        </authorList>
    </citation>
    <scope>NUCLEOTIDE SEQUENCE [LARGE SCALE GENOMIC DNA]</scope>
</reference>
<dbReference type="Pfam" id="PF02902">
    <property type="entry name" value="Peptidase_C48"/>
    <property type="match status" value="1"/>
</dbReference>
<keyword evidence="8" id="KW-1185">Reference proteome</keyword>
<keyword evidence="5" id="KW-0788">Thiol protease</keyword>
<dbReference type="Gramene" id="ESQ33203">
    <property type="protein sequence ID" value="ESQ33203"/>
    <property type="gene ID" value="EUTSA_v10005561mg"/>
</dbReference>
<dbReference type="PROSITE" id="PS50600">
    <property type="entry name" value="ULP_PROTEASE"/>
    <property type="match status" value="1"/>
</dbReference>
<keyword evidence="4" id="KW-0378">Hydrolase</keyword>
<dbReference type="GO" id="GO:0016929">
    <property type="term" value="F:deSUMOylase activity"/>
    <property type="evidence" value="ECO:0007669"/>
    <property type="project" value="TreeGrafter"/>
</dbReference>
<proteinExistence type="inferred from homology"/>
<evidence type="ECO:0000256" key="2">
    <source>
        <dbReference type="ARBA" id="ARBA00022670"/>
    </source>
</evidence>
<dbReference type="eggNOG" id="KOG0778">
    <property type="taxonomic scope" value="Eukaryota"/>
</dbReference>
<dbReference type="OrthoDB" id="1939479at2759"/>
<evidence type="ECO:0000256" key="3">
    <source>
        <dbReference type="ARBA" id="ARBA00022786"/>
    </source>
</evidence>
<evidence type="ECO:0000313" key="8">
    <source>
        <dbReference type="Proteomes" id="UP000030689"/>
    </source>
</evidence>
<name>V4L0F4_EUTSA</name>
<dbReference type="Gene3D" id="3.40.395.10">
    <property type="entry name" value="Adenoviral Proteinase, Chain A"/>
    <property type="match status" value="1"/>
</dbReference>
<dbReference type="InterPro" id="IPR003653">
    <property type="entry name" value="Peptidase_C48_C"/>
</dbReference>
<dbReference type="KEGG" id="eus:EUTSA_v10005561mg"/>
<dbReference type="InterPro" id="IPR038765">
    <property type="entry name" value="Papain-like_cys_pep_sf"/>
</dbReference>
<keyword evidence="2" id="KW-0645">Protease</keyword>
<evidence type="ECO:0000256" key="4">
    <source>
        <dbReference type="ARBA" id="ARBA00022801"/>
    </source>
</evidence>
<dbReference type="STRING" id="72664.V4L0F4"/>
<dbReference type="GO" id="GO:0006508">
    <property type="term" value="P:proteolysis"/>
    <property type="evidence" value="ECO:0007669"/>
    <property type="project" value="UniProtKB-KW"/>
</dbReference>
<evidence type="ECO:0000256" key="5">
    <source>
        <dbReference type="ARBA" id="ARBA00022807"/>
    </source>
</evidence>
<sequence length="392" mass="45518">FFSGKPVSSSNATISTLSSYPVTKVREFHARRRGFLRFRSLVRRAPVLKKKKEKPRICTGNVEISRETSNLSGLKCDSNKPVLRYNEKERIVIDLVDDDDSSSEEAALVVEDDTENLVEERSSSLGVRNGKNGNNLRVSLLRRSPRLMKNRVEVSNELFLPLKKEEETEVNVAFSMRNRTKVVVSHENSNIDIRGETLQCLKPSAWLNDEVINLYLDLLKERETRDPQKYLKCHFFNTFFYVKLVSASGYNYEAVRRWTTQRKLGYNLIDCDIIFVPIHGSLHWSLAMINIRECKFLYLDSLNGFNPKVLNALAKYLVDEVKDKSGKHIDVSSWEIGYVKDLPRQQNGYDCGMFMLKYIDFYSRGLKLHFSQKDMPYFRLRTAKEILRLRAD</sequence>
<protein>
    <recommendedName>
        <fullName evidence="6">Ubiquitin-like protease family profile domain-containing protein</fullName>
    </recommendedName>
</protein>
<keyword evidence="3" id="KW-0833">Ubl conjugation pathway</keyword>
<feature type="domain" description="Ubiquitin-like protease family profile" evidence="6">
    <location>
        <begin position="191"/>
        <end position="362"/>
    </location>
</feature>
<dbReference type="FunFam" id="3.40.395.10:FF:000005">
    <property type="entry name" value="Ubiquitin-like-specific protease ESD4"/>
    <property type="match status" value="1"/>
</dbReference>
<dbReference type="GO" id="GO:0016926">
    <property type="term" value="P:protein desumoylation"/>
    <property type="evidence" value="ECO:0007669"/>
    <property type="project" value="UniProtKB-ARBA"/>
</dbReference>
<dbReference type="EMBL" id="KI517748">
    <property type="protein sequence ID" value="ESQ33203.1"/>
    <property type="molecule type" value="Genomic_DNA"/>
</dbReference>
<dbReference type="GO" id="GO:0005634">
    <property type="term" value="C:nucleus"/>
    <property type="evidence" value="ECO:0007669"/>
    <property type="project" value="TreeGrafter"/>
</dbReference>
<evidence type="ECO:0000313" key="7">
    <source>
        <dbReference type="EMBL" id="ESQ33203.1"/>
    </source>
</evidence>
<evidence type="ECO:0000256" key="1">
    <source>
        <dbReference type="ARBA" id="ARBA00005234"/>
    </source>
</evidence>
<feature type="non-terminal residue" evidence="7">
    <location>
        <position position="1"/>
    </location>
</feature>
<dbReference type="PANTHER" id="PTHR12606:SF111">
    <property type="entry name" value="GENOME ASSEMBLY, CHROMOSOME: A04"/>
    <property type="match status" value="1"/>
</dbReference>
<accession>V4L0F4</accession>
<dbReference type="PANTHER" id="PTHR12606">
    <property type="entry name" value="SENTRIN/SUMO-SPECIFIC PROTEASE"/>
    <property type="match status" value="1"/>
</dbReference>
<evidence type="ECO:0000259" key="6">
    <source>
        <dbReference type="PROSITE" id="PS50600"/>
    </source>
</evidence>
<gene>
    <name evidence="7" type="ORF">EUTSA_v10005561mg</name>
</gene>
<dbReference type="Proteomes" id="UP000030689">
    <property type="component" value="Unassembled WGS sequence"/>
</dbReference>
<comment type="similarity">
    <text evidence="1">Belongs to the peptidase C48 family.</text>
</comment>
<dbReference type="SUPFAM" id="SSF54001">
    <property type="entry name" value="Cysteine proteinases"/>
    <property type="match status" value="1"/>
</dbReference>